<dbReference type="EMBL" id="WWBZ02000062">
    <property type="protein sequence ID" value="KAF4303236.1"/>
    <property type="molecule type" value="Genomic_DNA"/>
</dbReference>
<evidence type="ECO:0000313" key="4">
    <source>
        <dbReference type="Proteomes" id="UP000572817"/>
    </source>
</evidence>
<sequence length="204" mass="21743">MWKIVISFFTKSCRKKTDRFPSVENFTGLAYSGNVVLTVNETWTEPCHWQYCLQPGRYCFNSGNVKVTNAKAASPTTWLPSSRGAPCALQASSTAPASNQNATTTEEADGADNGGSAPGFGAGIGVGVAIGLVTAGAMAAVWLPLRKSRRRAGNGVLGDPPEVSPPSYHNELQDTAKPVEMQSTRDQNVAELHSEARQHGAYEL</sequence>
<evidence type="ECO:0000256" key="1">
    <source>
        <dbReference type="SAM" id="MobiDB-lite"/>
    </source>
</evidence>
<dbReference type="AlphaFoldDB" id="A0A8H4N234"/>
<keyword evidence="2" id="KW-0812">Transmembrane</keyword>
<proteinExistence type="predicted"/>
<evidence type="ECO:0000313" key="3">
    <source>
        <dbReference type="EMBL" id="KAF4303236.1"/>
    </source>
</evidence>
<feature type="region of interest" description="Disordered" evidence="1">
    <location>
        <begin position="153"/>
        <end position="204"/>
    </location>
</feature>
<organism evidence="3 4">
    <name type="scientific">Botryosphaeria dothidea</name>
    <dbReference type="NCBI Taxonomy" id="55169"/>
    <lineage>
        <taxon>Eukaryota</taxon>
        <taxon>Fungi</taxon>
        <taxon>Dikarya</taxon>
        <taxon>Ascomycota</taxon>
        <taxon>Pezizomycotina</taxon>
        <taxon>Dothideomycetes</taxon>
        <taxon>Dothideomycetes incertae sedis</taxon>
        <taxon>Botryosphaeriales</taxon>
        <taxon>Botryosphaeriaceae</taxon>
        <taxon>Botryosphaeria</taxon>
    </lineage>
</organism>
<feature type="compositionally biased region" description="Basic and acidic residues" evidence="1">
    <location>
        <begin position="192"/>
        <end position="204"/>
    </location>
</feature>
<comment type="caution">
    <text evidence="3">The sequence shown here is derived from an EMBL/GenBank/DDBJ whole genome shotgun (WGS) entry which is preliminary data.</text>
</comment>
<evidence type="ECO:0000256" key="2">
    <source>
        <dbReference type="SAM" id="Phobius"/>
    </source>
</evidence>
<feature type="transmembrane region" description="Helical" evidence="2">
    <location>
        <begin position="120"/>
        <end position="143"/>
    </location>
</feature>
<reference evidence="3" key="1">
    <citation type="submission" date="2020-04" db="EMBL/GenBank/DDBJ databases">
        <title>Genome Assembly and Annotation of Botryosphaeria dothidea sdau 11-99, a Latent Pathogen of Apple Fruit Ring Rot in China.</title>
        <authorList>
            <person name="Yu C."/>
            <person name="Diao Y."/>
            <person name="Lu Q."/>
            <person name="Zhao J."/>
            <person name="Cui S."/>
            <person name="Peng C."/>
            <person name="He B."/>
            <person name="Liu H."/>
        </authorList>
    </citation>
    <scope>NUCLEOTIDE SEQUENCE [LARGE SCALE GENOMIC DNA]</scope>
    <source>
        <strain evidence="3">Sdau11-99</strain>
    </source>
</reference>
<protein>
    <submittedName>
        <fullName evidence="3">Uncharacterized protein</fullName>
    </submittedName>
</protein>
<dbReference type="Proteomes" id="UP000572817">
    <property type="component" value="Unassembled WGS sequence"/>
</dbReference>
<name>A0A8H4N234_9PEZI</name>
<keyword evidence="2" id="KW-1133">Transmembrane helix</keyword>
<gene>
    <name evidence="3" type="ORF">GTA08_BOTSDO09474</name>
</gene>
<accession>A0A8H4N234</accession>
<keyword evidence="4" id="KW-1185">Reference proteome</keyword>
<feature type="region of interest" description="Disordered" evidence="1">
    <location>
        <begin position="75"/>
        <end position="114"/>
    </location>
</feature>
<keyword evidence="2" id="KW-0472">Membrane</keyword>
<feature type="compositionally biased region" description="Polar residues" evidence="1">
    <location>
        <begin position="90"/>
        <end position="105"/>
    </location>
</feature>